<dbReference type="Pfam" id="PF03914">
    <property type="entry name" value="CBF"/>
    <property type="match status" value="1"/>
</dbReference>
<protein>
    <recommendedName>
        <fullName evidence="3">CCAAT-binding factor domain-containing protein</fullName>
    </recommendedName>
</protein>
<gene>
    <name evidence="4" type="ORF">RDB_LOCUS5148</name>
</gene>
<feature type="region of interest" description="Disordered" evidence="2">
    <location>
        <begin position="849"/>
        <end position="1028"/>
    </location>
</feature>
<evidence type="ECO:0000313" key="4">
    <source>
        <dbReference type="EMBL" id="CAE6415012.1"/>
    </source>
</evidence>
<feature type="compositionally biased region" description="Low complexity" evidence="2">
    <location>
        <begin position="163"/>
        <end position="178"/>
    </location>
</feature>
<dbReference type="SUPFAM" id="SSF48371">
    <property type="entry name" value="ARM repeat"/>
    <property type="match status" value="1"/>
</dbReference>
<evidence type="ECO:0000256" key="1">
    <source>
        <dbReference type="ARBA" id="ARBA00007797"/>
    </source>
</evidence>
<dbReference type="InterPro" id="IPR005612">
    <property type="entry name" value="CCAAT-binding_factor"/>
</dbReference>
<dbReference type="PANTHER" id="PTHR12048">
    <property type="entry name" value="CCAAT-BINDING FACTOR-RELATED"/>
    <property type="match status" value="1"/>
</dbReference>
<feature type="compositionally biased region" description="Acidic residues" evidence="2">
    <location>
        <begin position="880"/>
        <end position="889"/>
    </location>
</feature>
<feature type="compositionally biased region" description="Polar residues" evidence="2">
    <location>
        <begin position="909"/>
        <end position="920"/>
    </location>
</feature>
<accession>A0A8H3AF52</accession>
<feature type="compositionally biased region" description="Acidic residues" evidence="2">
    <location>
        <begin position="863"/>
        <end position="872"/>
    </location>
</feature>
<proteinExistence type="inferred from homology"/>
<dbReference type="GO" id="GO:0005634">
    <property type="term" value="C:nucleus"/>
    <property type="evidence" value="ECO:0007669"/>
    <property type="project" value="TreeGrafter"/>
</dbReference>
<dbReference type="AlphaFoldDB" id="A0A8H3AF52"/>
<evidence type="ECO:0000313" key="5">
    <source>
        <dbReference type="Proteomes" id="UP000663853"/>
    </source>
</evidence>
<sequence length="1047" mass="114622">MAPTKPAKVVKSKKAGNKTSGSQLNDAVRALGGDDGDIQLLQGVDSDDDGPVSNKNGSKEKGGLQARELAQFVKSLNLPAASTLDELPSASKKSKEKGKEKMKDISGDKVVSKVGGAGEAKSGGKAKQKEVGKDKPEKDRRDKKKDKKSKSDADGKSKESSRPTKAPPASAATTAPVQPAVPPKNAKPSGKKTKLTVTPASKWYEDQPPLAPSSGTLSESKLSALAAQAAALHAADATAFSESQFGLSSSDAHFLENVLQGGTRSDRLSALTLVVQGAPVHSTRSLEGLRTMASKKGGRGESLKALRAIVDWWVGGGCPDRKLRYFRDQPVTSPDITDAHLIVWHFEDWLKKYFFSVLQLLEPLSMDPLPYIRTQTMSLIFTLLKEKPEQEQNLLRLLVNKLGDSDKSVASKASFHILQLLVPHPSMKGVIIREMSSLVLKKQADHAHARYYGVITLNQFTLAPGDKDIAASLIGLYFQIFEDILGKGEAEVLTDGVVEEEALRRPNARDKARQKEKLKKKGVKGRETGGEAVFAETEDSNAKLIAALITGIHRALPFAKTDTSMFDKHMNTLFRITHSAPFNISIQALVLIEKVSSANKSISDRFYRTLYDSILDPRLLTSSKQAMYLNLIFKAMKADKSYRRVVAFVKRMLQSLTVHQPPFICGALYLLGELFNTTPGLRDLLKDNEVKRNQVTTSEDLEDPTRGDESYDPKKRDPQWANAHRTCLWELLPFLHHYHPSVSLHARQLLTGAQITATADLGLNTLTHFLDRFVYRNPKKAKSRPVSVMHPAAHEPDGTRVRLMKDTIDATPTVNDESFWKKNVKDVPADQLFFHKFFLQKVEKQKARASKAEKRKKDKADNDSDVSEEEGVEGAKDNDSESGGDDASDVEGGSGGESDLDEEAVWKAMQSSMPELQNTGDDSDGVPSGLDDMSGDGSDDSEGDETIQDKDSDSGAEDDESLEGGIMPDDLGDSDEELEFAEDPEDLIELSGGDVSSSDGEPVRGKRKKSSTADSKREKRKKLRRLPTFASAEDYAKMIDEAPEDDI</sequence>
<feature type="compositionally biased region" description="Basic and acidic residues" evidence="2">
    <location>
        <begin position="149"/>
        <end position="162"/>
    </location>
</feature>
<name>A0A8H3AF52_9AGAM</name>
<feature type="region of interest" description="Disordered" evidence="2">
    <location>
        <begin position="78"/>
        <end position="216"/>
    </location>
</feature>
<feature type="compositionally biased region" description="Basic and acidic residues" evidence="2">
    <location>
        <begin position="97"/>
        <end position="111"/>
    </location>
</feature>
<dbReference type="Proteomes" id="UP000663853">
    <property type="component" value="Unassembled WGS sequence"/>
</dbReference>
<comment type="similarity">
    <text evidence="1">Belongs to the CBF/MAK21 family.</text>
</comment>
<feature type="compositionally biased region" description="Basic and acidic residues" evidence="2">
    <location>
        <begin position="703"/>
        <end position="718"/>
    </location>
</feature>
<dbReference type="InterPro" id="IPR040155">
    <property type="entry name" value="CEBPZ/Mak21-like"/>
</dbReference>
<dbReference type="EMBL" id="CAJMXA010000080">
    <property type="protein sequence ID" value="CAE6415012.1"/>
    <property type="molecule type" value="Genomic_DNA"/>
</dbReference>
<dbReference type="PANTHER" id="PTHR12048:SF0">
    <property type="entry name" value="CCAAT_ENHANCER-BINDING PROTEIN ZETA"/>
    <property type="match status" value="1"/>
</dbReference>
<organism evidence="4 5">
    <name type="scientific">Rhizoctonia solani</name>
    <dbReference type="NCBI Taxonomy" id="456999"/>
    <lineage>
        <taxon>Eukaryota</taxon>
        <taxon>Fungi</taxon>
        <taxon>Dikarya</taxon>
        <taxon>Basidiomycota</taxon>
        <taxon>Agaricomycotina</taxon>
        <taxon>Agaricomycetes</taxon>
        <taxon>Cantharellales</taxon>
        <taxon>Ceratobasidiaceae</taxon>
        <taxon>Rhizoctonia</taxon>
    </lineage>
</organism>
<dbReference type="InterPro" id="IPR016024">
    <property type="entry name" value="ARM-type_fold"/>
</dbReference>
<comment type="caution">
    <text evidence="4">The sequence shown here is derived from an EMBL/GenBank/DDBJ whole genome shotgun (WGS) entry which is preliminary data.</text>
</comment>
<evidence type="ECO:0000259" key="3">
    <source>
        <dbReference type="Pfam" id="PF03914"/>
    </source>
</evidence>
<feature type="domain" description="CCAAT-binding factor" evidence="3">
    <location>
        <begin position="585"/>
        <end position="746"/>
    </location>
</feature>
<feature type="compositionally biased region" description="Acidic residues" evidence="2">
    <location>
        <begin position="933"/>
        <end position="946"/>
    </location>
</feature>
<evidence type="ECO:0000256" key="2">
    <source>
        <dbReference type="SAM" id="MobiDB-lite"/>
    </source>
</evidence>
<feature type="compositionally biased region" description="Basic and acidic residues" evidence="2">
    <location>
        <begin position="127"/>
        <end position="140"/>
    </location>
</feature>
<reference evidence="4" key="1">
    <citation type="submission" date="2021-01" db="EMBL/GenBank/DDBJ databases">
        <authorList>
            <person name="Kaushik A."/>
        </authorList>
    </citation>
    <scope>NUCLEOTIDE SEQUENCE</scope>
    <source>
        <strain evidence="4">AG6-10EEA</strain>
    </source>
</reference>
<feature type="compositionally biased region" description="Acidic residues" evidence="2">
    <location>
        <begin position="970"/>
        <end position="988"/>
    </location>
</feature>
<feature type="region of interest" description="Disordered" evidence="2">
    <location>
        <begin position="693"/>
        <end position="718"/>
    </location>
</feature>
<feature type="region of interest" description="Disordered" evidence="2">
    <location>
        <begin position="1"/>
        <end position="66"/>
    </location>
</feature>